<dbReference type="OrthoDB" id="193284at2157"/>
<protein>
    <submittedName>
        <fullName evidence="5">Long-chain acyl-CoA synthetase</fullName>
    </submittedName>
</protein>
<dbReference type="EMBL" id="FQWV01000005">
    <property type="protein sequence ID" value="SHH24408.1"/>
    <property type="molecule type" value="Genomic_DNA"/>
</dbReference>
<dbReference type="InterPro" id="IPR042099">
    <property type="entry name" value="ANL_N_sf"/>
</dbReference>
<evidence type="ECO:0000259" key="3">
    <source>
        <dbReference type="Pfam" id="PF00501"/>
    </source>
</evidence>
<dbReference type="Pfam" id="PF13193">
    <property type="entry name" value="AMP-binding_C"/>
    <property type="match status" value="1"/>
</dbReference>
<dbReference type="PANTHER" id="PTHR43767:SF1">
    <property type="entry name" value="NONRIBOSOMAL PEPTIDE SYNTHASE PES1 (EUROFUNG)-RELATED"/>
    <property type="match status" value="1"/>
</dbReference>
<comment type="similarity">
    <text evidence="1">Belongs to the ATP-dependent AMP-binding enzyme family.</text>
</comment>
<gene>
    <name evidence="5" type="ORF">SAMN05443636_2155</name>
</gene>
<sequence>MTNLITNVASTAEEHPDETAVWYDGTDISYREFWGQTGAFASGLADAGVEAGGRVGIYLPNLPQFVIGFHGTLRAGGVVVPMNPQYKSREIDHMLSDSGAEVVVTLPDLAEHVAEVRDETDVHTVVTIGQAVEGTVSFEEFLGNPAFETADRADGDIACQPYTSGTTGTPKGVLLTHDNLASNAEMSASLVPDGISTDDKQLGVLPLFHIYGMTVVMNATLFDGGAYYPLPAWDAQQAFDLIESQELTLMHGVPAMYNDAINQPDAAERDLSSLRLCGVGGSGIPVEVLRRFEELFDVKIYEGYGLTETSPVTHFNTPEKGRRVGSIGKTLPGVSAMIVDDDFETIPPVDEGPVDEDEVDLDEVTGEVVVSGPNVMQGYHNRPEANEEVFTQHDGKRWFHTGDIGYHDADGYFYIVDREKHMINTAGYNVYPREVEELLFEHEAVADAAVVGIPDDRRGETVKAFVVPKPGADVTPEAIKQFCLDNLAEYKHPREVEFVDELPRTTTGKVQKFELRGE</sequence>
<dbReference type="RefSeq" id="WP_073309368.1">
    <property type="nucleotide sequence ID" value="NZ_FQWV01000005.1"/>
</dbReference>
<evidence type="ECO:0000259" key="4">
    <source>
        <dbReference type="Pfam" id="PF13193"/>
    </source>
</evidence>
<dbReference type="GO" id="GO:0016878">
    <property type="term" value="F:acid-thiol ligase activity"/>
    <property type="evidence" value="ECO:0007669"/>
    <property type="project" value="UniProtKB-ARBA"/>
</dbReference>
<reference evidence="5 6" key="1">
    <citation type="submission" date="2016-11" db="EMBL/GenBank/DDBJ databases">
        <authorList>
            <person name="Jaros S."/>
            <person name="Januszkiewicz K."/>
            <person name="Wedrychowicz H."/>
        </authorList>
    </citation>
    <scope>NUCLEOTIDE SEQUENCE [LARGE SCALE GENOMIC DNA]</scope>
    <source>
        <strain evidence="5 6">DSM 9297</strain>
    </source>
</reference>
<dbReference type="InterPro" id="IPR050237">
    <property type="entry name" value="ATP-dep_AMP-bd_enzyme"/>
</dbReference>
<accession>A0A1M5RDZ1</accession>
<dbReference type="PANTHER" id="PTHR43767">
    <property type="entry name" value="LONG-CHAIN-FATTY-ACID--COA LIGASE"/>
    <property type="match status" value="1"/>
</dbReference>
<evidence type="ECO:0000313" key="5">
    <source>
        <dbReference type="EMBL" id="SHH24408.1"/>
    </source>
</evidence>
<evidence type="ECO:0000256" key="1">
    <source>
        <dbReference type="ARBA" id="ARBA00006432"/>
    </source>
</evidence>
<dbReference type="Gene3D" id="3.40.50.12780">
    <property type="entry name" value="N-terminal domain of ligase-like"/>
    <property type="match status" value="1"/>
</dbReference>
<keyword evidence="2" id="KW-0436">Ligase</keyword>
<dbReference type="CDD" id="cd05936">
    <property type="entry name" value="FC-FACS_FadD_like"/>
    <property type="match status" value="1"/>
</dbReference>
<proteinExistence type="inferred from homology"/>
<dbReference type="Pfam" id="PF00501">
    <property type="entry name" value="AMP-binding"/>
    <property type="match status" value="1"/>
</dbReference>
<dbReference type="FunFam" id="3.30.300.30:FF:000008">
    <property type="entry name" value="2,3-dihydroxybenzoate-AMP ligase"/>
    <property type="match status" value="1"/>
</dbReference>
<dbReference type="AlphaFoldDB" id="A0A1M5RDZ1"/>
<dbReference type="InterPro" id="IPR025110">
    <property type="entry name" value="AMP-bd_C"/>
</dbReference>
<dbReference type="Proteomes" id="UP000184357">
    <property type="component" value="Unassembled WGS sequence"/>
</dbReference>
<keyword evidence="6" id="KW-1185">Reference proteome</keyword>
<name>A0A1M5RDZ1_9EURY</name>
<dbReference type="InterPro" id="IPR000873">
    <property type="entry name" value="AMP-dep_synth/lig_dom"/>
</dbReference>
<dbReference type="STRING" id="43928.SAMN05443636_2155"/>
<evidence type="ECO:0000256" key="2">
    <source>
        <dbReference type="ARBA" id="ARBA00022598"/>
    </source>
</evidence>
<dbReference type="InterPro" id="IPR045851">
    <property type="entry name" value="AMP-bd_C_sf"/>
</dbReference>
<organism evidence="5 6">
    <name type="scientific">Halobaculum gomorrense</name>
    <dbReference type="NCBI Taxonomy" id="43928"/>
    <lineage>
        <taxon>Archaea</taxon>
        <taxon>Methanobacteriati</taxon>
        <taxon>Methanobacteriota</taxon>
        <taxon>Stenosarchaea group</taxon>
        <taxon>Halobacteria</taxon>
        <taxon>Halobacteriales</taxon>
        <taxon>Haloferacaceae</taxon>
        <taxon>Halobaculum</taxon>
    </lineage>
</organism>
<evidence type="ECO:0000313" key="6">
    <source>
        <dbReference type="Proteomes" id="UP000184357"/>
    </source>
</evidence>
<dbReference type="Gene3D" id="3.30.300.30">
    <property type="match status" value="1"/>
</dbReference>
<dbReference type="SUPFAM" id="SSF56801">
    <property type="entry name" value="Acetyl-CoA synthetase-like"/>
    <property type="match status" value="1"/>
</dbReference>
<feature type="domain" description="AMP-binding enzyme C-terminal" evidence="4">
    <location>
        <begin position="434"/>
        <end position="509"/>
    </location>
</feature>
<feature type="domain" description="AMP-dependent synthetase/ligase" evidence="3">
    <location>
        <begin position="10"/>
        <end position="380"/>
    </location>
</feature>